<evidence type="ECO:0000313" key="8">
    <source>
        <dbReference type="Proteomes" id="UP001564760"/>
    </source>
</evidence>
<proteinExistence type="inferred from homology"/>
<dbReference type="Gene3D" id="1.10.8.60">
    <property type="match status" value="1"/>
</dbReference>
<dbReference type="SUPFAM" id="SSF52540">
    <property type="entry name" value="P-loop containing nucleoside triphosphate hydrolases"/>
    <property type="match status" value="1"/>
</dbReference>
<dbReference type="InterPro" id="IPR049078">
    <property type="entry name" value="T7SS_EccA1-like_N"/>
</dbReference>
<name>A0ABV4C9C7_9MYCO</name>
<dbReference type="PANTHER" id="PTHR43392:SF2">
    <property type="entry name" value="AAA-TYPE ATPASE FAMILY PROTEIN _ ANKYRIN REPEAT FAMILY PROTEIN"/>
    <property type="match status" value="1"/>
</dbReference>
<comment type="similarity">
    <text evidence="2">Belongs to the CbxX/CfxQ family.</text>
</comment>
<evidence type="ECO:0000256" key="1">
    <source>
        <dbReference type="ARBA" id="ARBA00004496"/>
    </source>
</evidence>
<protein>
    <submittedName>
        <fullName evidence="7">Type VII secretion AAA-ATPase EccA</fullName>
    </submittedName>
</protein>
<gene>
    <name evidence="7" type="primary">eccA</name>
    <name evidence="7" type="ORF">AB8998_31370</name>
</gene>
<dbReference type="InterPro" id="IPR003593">
    <property type="entry name" value="AAA+_ATPase"/>
</dbReference>
<evidence type="ECO:0000256" key="4">
    <source>
        <dbReference type="ARBA" id="ARBA00022741"/>
    </source>
</evidence>
<dbReference type="RefSeq" id="WP_369742172.1">
    <property type="nucleotide sequence ID" value="NZ_JBGEDP010000003.1"/>
</dbReference>
<dbReference type="InterPro" id="IPR027417">
    <property type="entry name" value="P-loop_NTPase"/>
</dbReference>
<dbReference type="PANTHER" id="PTHR43392">
    <property type="entry name" value="AAA-TYPE ATPASE FAMILY PROTEIN / ANKYRIN REPEAT FAMILY PROTEIN"/>
    <property type="match status" value="1"/>
</dbReference>
<dbReference type="InterPro" id="IPR023835">
    <property type="entry name" value="T7SS_EccA"/>
</dbReference>
<dbReference type="SMART" id="SM00382">
    <property type="entry name" value="AAA"/>
    <property type="match status" value="1"/>
</dbReference>
<sequence length="616" mass="66200">MSSSFAAERLFTSSCAALGLEVFGRRQVVDQGAARAGFARLTAEFPAQCDGWRGLAAAGEATREVIEQAYRTLDSFGKLLSETDVAGYGLDFAFSTGLYVNLPAVGPDGIRLAYAAELAKAREFDAAHALLDDRLLAASPLHAGWVLGVVFWLSGRWHDVRRVLGRLLALPQREWMIGNTGEVDAYLRQAVTVAHGIAAANLGMWDQAANELAEQGSGPIAEASADALLTAALSARALDRTEVATRLLNDAYSVPDVSQQTRSRIADALSNPDFGIEPTTATRIEARTDYWDQASEPGEREYQWQLGADRRAELRAEAAQELAEFVGMEDVKNQVARLESSVRAAKAREARGMPTRSKPLHLVLKGPPGVGKTTIARVIGKLLCAAEVLPSATFIEVGRGDLVDNKIGGSENKVAAVVKRLLDSGGGILFIDEAYALTDSGSKNDFGPIVITELMRVMVDYADKVMVIVAGYADKMDAFLDSNEGLRSRIGREIILPAYTVDELVEIAVRVAARGASVFEDLEPLGEVFTRLAGSVLLDTQGVLRSALDVVGNGRFVNMLVGLAEEEREFRLDQAGLLDTGSEEDLETLTGADVRAAAERLLQGHTLIPVDEGEGR</sequence>
<evidence type="ECO:0000256" key="3">
    <source>
        <dbReference type="ARBA" id="ARBA00022490"/>
    </source>
</evidence>
<keyword evidence="8" id="KW-1185">Reference proteome</keyword>
<evidence type="ECO:0000256" key="2">
    <source>
        <dbReference type="ARBA" id="ARBA00010378"/>
    </source>
</evidence>
<accession>A0ABV4C9C7</accession>
<dbReference type="InterPro" id="IPR011990">
    <property type="entry name" value="TPR-like_helical_dom_sf"/>
</dbReference>
<dbReference type="InterPro" id="IPR050773">
    <property type="entry name" value="CbxX/CfxQ_RuBisCO_ESX"/>
</dbReference>
<dbReference type="Pfam" id="PF00004">
    <property type="entry name" value="AAA"/>
    <property type="match status" value="1"/>
</dbReference>
<keyword evidence="3" id="KW-0963">Cytoplasm</keyword>
<dbReference type="Proteomes" id="UP001564760">
    <property type="component" value="Unassembled WGS sequence"/>
</dbReference>
<keyword evidence="4" id="KW-0547">Nucleotide-binding</keyword>
<dbReference type="EMBL" id="JBGEDP010000003">
    <property type="protein sequence ID" value="MEY8019148.1"/>
    <property type="molecule type" value="Genomic_DNA"/>
</dbReference>
<evidence type="ECO:0000313" key="7">
    <source>
        <dbReference type="EMBL" id="MEY8019148.1"/>
    </source>
</evidence>
<organism evidence="7 8">
    <name type="scientific">Mycobacterium servetii</name>
    <dbReference type="NCBI Taxonomy" id="3237418"/>
    <lineage>
        <taxon>Bacteria</taxon>
        <taxon>Bacillati</taxon>
        <taxon>Actinomycetota</taxon>
        <taxon>Actinomycetes</taxon>
        <taxon>Mycobacteriales</taxon>
        <taxon>Mycobacteriaceae</taxon>
        <taxon>Mycobacterium</taxon>
    </lineage>
</organism>
<dbReference type="Gene3D" id="1.25.40.10">
    <property type="entry name" value="Tetratricopeptide repeat domain"/>
    <property type="match status" value="1"/>
</dbReference>
<dbReference type="InterPro" id="IPR000641">
    <property type="entry name" value="CbxX/CfxQ"/>
</dbReference>
<dbReference type="Pfam" id="PF21545">
    <property type="entry name" value="T7SS_EccA1_N"/>
    <property type="match status" value="1"/>
</dbReference>
<evidence type="ECO:0000256" key="5">
    <source>
        <dbReference type="ARBA" id="ARBA00022840"/>
    </source>
</evidence>
<dbReference type="NCBIfam" id="TIGR03922">
    <property type="entry name" value="T7SS_EccA"/>
    <property type="match status" value="1"/>
</dbReference>
<dbReference type="PRINTS" id="PR00819">
    <property type="entry name" value="CBXCFQXSUPER"/>
</dbReference>
<evidence type="ECO:0000259" key="6">
    <source>
        <dbReference type="SMART" id="SM00382"/>
    </source>
</evidence>
<feature type="domain" description="AAA+ ATPase" evidence="6">
    <location>
        <begin position="358"/>
        <end position="496"/>
    </location>
</feature>
<dbReference type="CDD" id="cd00009">
    <property type="entry name" value="AAA"/>
    <property type="match status" value="1"/>
</dbReference>
<dbReference type="InterPro" id="IPR003959">
    <property type="entry name" value="ATPase_AAA_core"/>
</dbReference>
<reference evidence="7 8" key="1">
    <citation type="submission" date="2024-08" db="EMBL/GenBank/DDBJ databases">
        <title>Mycobacterium servetensis sp. nov., a novel rapid-growing mycobacterial species recovered from a human patient in Zaragoza, Spain.</title>
        <authorList>
            <person name="Tristancho-Baro A.I."/>
            <person name="Buenestado-Serrano S."/>
            <person name="Garcia De Viedma D."/>
            <person name="Milagro-Beamonte A."/>
            <person name="Burillo N."/>
            <person name="Sanz S."/>
            <person name="Lopez-Calleja A.I."/>
            <person name="Penas-Utrilla D."/>
            <person name="Guardingo M."/>
            <person name="Garcia M.J."/>
            <person name="Vinuelas-Bayon J."/>
        </authorList>
    </citation>
    <scope>NUCLEOTIDE SEQUENCE [LARGE SCALE GENOMIC DNA]</scope>
    <source>
        <strain evidence="8">HUMS_12744610</strain>
    </source>
</reference>
<comment type="subcellular location">
    <subcellularLocation>
        <location evidence="1">Cytoplasm</location>
    </subcellularLocation>
</comment>
<keyword evidence="5" id="KW-0067">ATP-binding</keyword>
<comment type="caution">
    <text evidence="7">The sequence shown here is derived from an EMBL/GenBank/DDBJ whole genome shotgun (WGS) entry which is preliminary data.</text>
</comment>
<dbReference type="Gene3D" id="3.40.50.300">
    <property type="entry name" value="P-loop containing nucleotide triphosphate hydrolases"/>
    <property type="match status" value="1"/>
</dbReference>